<feature type="transmembrane region" description="Helical" evidence="1">
    <location>
        <begin position="6"/>
        <end position="24"/>
    </location>
</feature>
<reference evidence="2 3" key="1">
    <citation type="submission" date="2021-06" db="EMBL/GenBank/DDBJ databases">
        <authorList>
            <person name="Palmer J.M."/>
        </authorList>
    </citation>
    <scope>NUCLEOTIDE SEQUENCE [LARGE SCALE GENOMIC DNA]</scope>
    <source>
        <strain evidence="3">if_2019</strain>
        <tissue evidence="2">Muscle</tissue>
    </source>
</reference>
<keyword evidence="1" id="KW-0812">Transmembrane</keyword>
<comment type="caution">
    <text evidence="2">The sequence shown here is derived from an EMBL/GenBank/DDBJ whole genome shotgun (WGS) entry which is preliminary data.</text>
</comment>
<evidence type="ECO:0000256" key="1">
    <source>
        <dbReference type="SAM" id="Phobius"/>
    </source>
</evidence>
<dbReference type="Proteomes" id="UP001482620">
    <property type="component" value="Unassembled WGS sequence"/>
</dbReference>
<dbReference type="EMBL" id="JAHRIQ010104496">
    <property type="protein sequence ID" value="MEQ2254483.1"/>
    <property type="molecule type" value="Genomic_DNA"/>
</dbReference>
<gene>
    <name evidence="2" type="ORF">ILYODFUR_004211</name>
</gene>
<name>A0ABV0VCM9_9TELE</name>
<organism evidence="2 3">
    <name type="scientific">Ilyodon furcidens</name>
    <name type="common">goldbreast splitfin</name>
    <dbReference type="NCBI Taxonomy" id="33524"/>
    <lineage>
        <taxon>Eukaryota</taxon>
        <taxon>Metazoa</taxon>
        <taxon>Chordata</taxon>
        <taxon>Craniata</taxon>
        <taxon>Vertebrata</taxon>
        <taxon>Euteleostomi</taxon>
        <taxon>Actinopterygii</taxon>
        <taxon>Neopterygii</taxon>
        <taxon>Teleostei</taxon>
        <taxon>Neoteleostei</taxon>
        <taxon>Acanthomorphata</taxon>
        <taxon>Ovalentaria</taxon>
        <taxon>Atherinomorphae</taxon>
        <taxon>Cyprinodontiformes</taxon>
        <taxon>Goodeidae</taxon>
        <taxon>Ilyodon</taxon>
    </lineage>
</organism>
<evidence type="ECO:0000313" key="3">
    <source>
        <dbReference type="Proteomes" id="UP001482620"/>
    </source>
</evidence>
<proteinExistence type="predicted"/>
<accession>A0ABV0VCM9</accession>
<sequence>MVPEFFIVLFLNVFFIFRILNLKVKFSVLTGLTEELSVFVCGNKPRKISESPYVLGNSLYALLNSSEQLDSIPKPRQGRIPIPHTATHTQTYCLPFYPLKCFPVFF</sequence>
<evidence type="ECO:0008006" key="4">
    <source>
        <dbReference type="Google" id="ProtNLM"/>
    </source>
</evidence>
<keyword evidence="3" id="KW-1185">Reference proteome</keyword>
<protein>
    <recommendedName>
        <fullName evidence="4">Secreted protein</fullName>
    </recommendedName>
</protein>
<keyword evidence="1" id="KW-0472">Membrane</keyword>
<keyword evidence="1" id="KW-1133">Transmembrane helix</keyword>
<evidence type="ECO:0000313" key="2">
    <source>
        <dbReference type="EMBL" id="MEQ2254483.1"/>
    </source>
</evidence>